<feature type="region of interest" description="Disordered" evidence="1">
    <location>
        <begin position="77"/>
        <end position="146"/>
    </location>
</feature>
<name>A0A364JSL9_9HYPH</name>
<proteinExistence type="predicted"/>
<evidence type="ECO:0008006" key="4">
    <source>
        <dbReference type="Google" id="ProtNLM"/>
    </source>
</evidence>
<feature type="compositionally biased region" description="Polar residues" evidence="1">
    <location>
        <begin position="77"/>
        <end position="90"/>
    </location>
</feature>
<reference evidence="2 3" key="1">
    <citation type="submission" date="2018-06" db="EMBL/GenBank/DDBJ databases">
        <title>Genomic Encyclopedia of Type Strains, Phase IV (KMG-IV): sequencing the most valuable type-strain genomes for metagenomic binning, comparative biology and taxonomic classification.</title>
        <authorList>
            <person name="Goeker M."/>
        </authorList>
    </citation>
    <scope>NUCLEOTIDE SEQUENCE [LARGE SCALE GENOMIC DNA]</scope>
    <source>
        <strain evidence="2 3">DSM 26720</strain>
    </source>
</reference>
<protein>
    <recommendedName>
        <fullName evidence="4">Outer membrane beta-barrel protein</fullName>
    </recommendedName>
</protein>
<evidence type="ECO:0000313" key="2">
    <source>
        <dbReference type="EMBL" id="RAK26157.1"/>
    </source>
</evidence>
<evidence type="ECO:0000313" key="3">
    <source>
        <dbReference type="Proteomes" id="UP000249453"/>
    </source>
</evidence>
<gene>
    <name evidence="2" type="ORF">C7374_11532</name>
</gene>
<comment type="caution">
    <text evidence="2">The sequence shown here is derived from an EMBL/GenBank/DDBJ whole genome shotgun (WGS) entry which is preliminary data.</text>
</comment>
<accession>A0A364JSL9</accession>
<dbReference type="Proteomes" id="UP000249453">
    <property type="component" value="Unassembled WGS sequence"/>
</dbReference>
<sequence length="520" mass="56739">MSVYSPATTLQQFEVTMLFALNPNDGCAYQPRRLKTLLWAGVVMAISTFPLHAQESLLRGSIDDNFNAIGGDFSANQSDLSGDSGFSQSDGNDRFYNADPDLTPVDNIRTSAIGPISPPDRESSTRENLPQPAEQGRQVNADEDPFAPIGIRAGSFILRPSLEQGIRATSNGSNGPNGSSAVLSETTLRVDARSDWSRHEANINASGTLSESISGENVSQPRMDIQSGLRLDITEQTAIRATGNYHLRRESASNPNSIIGALKRPIVQTIGGSLGAEHDTGLIFGSADARIQRNIYGNAKLASGGSLSQKDRDNTYASILLRSGFAISPALKPFVELELGKRKFDETIDRNGYERSGTQYALRGGLMFDRGEKFNGEIAAGYMRANFDDSRLSDISGPSISARINWSPLRGTDVNLFAQTVVDTSTSPDISGSLLYFASIDVTHRVRSDLSLTGRLDLDMRDNKDGSGHDYTIGAQIGATYWINRFMGIDARLRHEFLNSQVAWREYRSNSIYVGMKLQR</sequence>
<dbReference type="Pfam" id="PF10082">
    <property type="entry name" value="BBP2_2"/>
    <property type="match status" value="1"/>
</dbReference>
<dbReference type="InterPro" id="IPR018759">
    <property type="entry name" value="BBP2_2"/>
</dbReference>
<keyword evidence="3" id="KW-1185">Reference proteome</keyword>
<dbReference type="AlphaFoldDB" id="A0A364JSL9"/>
<dbReference type="EMBL" id="QLMK01000015">
    <property type="protein sequence ID" value="RAK26157.1"/>
    <property type="molecule type" value="Genomic_DNA"/>
</dbReference>
<organism evidence="2 3">
    <name type="scientific">Falsochrobactrum ovis</name>
    <dbReference type="NCBI Taxonomy" id="1293442"/>
    <lineage>
        <taxon>Bacteria</taxon>
        <taxon>Pseudomonadati</taxon>
        <taxon>Pseudomonadota</taxon>
        <taxon>Alphaproteobacteria</taxon>
        <taxon>Hyphomicrobiales</taxon>
        <taxon>Brucellaceae</taxon>
        <taxon>Falsochrobactrum</taxon>
    </lineage>
</organism>
<evidence type="ECO:0000256" key="1">
    <source>
        <dbReference type="SAM" id="MobiDB-lite"/>
    </source>
</evidence>